<accession>A0A232FGG5</accession>
<dbReference type="EMBL" id="NNAY01000267">
    <property type="protein sequence ID" value="OXU29610.1"/>
    <property type="molecule type" value="Genomic_DNA"/>
</dbReference>
<gene>
    <name evidence="5" type="ORF">TSAR_002113</name>
</gene>
<keyword evidence="2" id="KW-0274">FAD</keyword>
<dbReference type="Pfam" id="PF05199">
    <property type="entry name" value="GMC_oxred_C"/>
    <property type="match status" value="3"/>
</dbReference>
<keyword evidence="3" id="KW-0812">Transmembrane</keyword>
<keyword evidence="6" id="KW-1185">Reference proteome</keyword>
<organism evidence="5 6">
    <name type="scientific">Trichomalopsis sarcophagae</name>
    <dbReference type="NCBI Taxonomy" id="543379"/>
    <lineage>
        <taxon>Eukaryota</taxon>
        <taxon>Metazoa</taxon>
        <taxon>Ecdysozoa</taxon>
        <taxon>Arthropoda</taxon>
        <taxon>Hexapoda</taxon>
        <taxon>Insecta</taxon>
        <taxon>Pterygota</taxon>
        <taxon>Neoptera</taxon>
        <taxon>Endopterygota</taxon>
        <taxon>Hymenoptera</taxon>
        <taxon>Apocrita</taxon>
        <taxon>Proctotrupomorpha</taxon>
        <taxon>Chalcidoidea</taxon>
        <taxon>Pteromalidae</taxon>
        <taxon>Pteromalinae</taxon>
        <taxon>Trichomalopsis</taxon>
    </lineage>
</organism>
<dbReference type="InterPro" id="IPR007867">
    <property type="entry name" value="GMC_OxRtase_C"/>
</dbReference>
<dbReference type="PRINTS" id="PR00411">
    <property type="entry name" value="PNDRDTASEI"/>
</dbReference>
<dbReference type="SUPFAM" id="SSF54373">
    <property type="entry name" value="FAD-linked reductases, C-terminal domain"/>
    <property type="match status" value="3"/>
</dbReference>
<dbReference type="InterPro" id="IPR036188">
    <property type="entry name" value="FAD/NAD-bd_sf"/>
</dbReference>
<proteinExistence type="inferred from homology"/>
<dbReference type="STRING" id="543379.A0A232FGG5"/>
<feature type="domain" description="Glucose-methanol-choline oxidoreductase N-terminal" evidence="4">
    <location>
        <begin position="136"/>
        <end position="159"/>
    </location>
</feature>
<dbReference type="OrthoDB" id="269227at2759"/>
<dbReference type="PANTHER" id="PTHR11552:SF215">
    <property type="entry name" value="FI02019P"/>
    <property type="match status" value="1"/>
</dbReference>
<sequence length="1754" mass="194893">MVLSTIVVTSALKGAIGLVGTGLWLVPLLIAGLSYYHYDQLDPESRPIDRYPLDAEYDFVVIGGGSAGAVVASRLSEIMHWKVLLLEAGPDENEITDVPSLAAYLQLTKLDWKYKTEPNGRSCLAMKGGRCNWPRGKVLGGSSVLNYMLYVRGNRHDYDHWEALGNPGWGYDQALYYFKKSEDNRNPYLRNSPYHGTGGYLTVQESPWRTPLVVAFVQAGTEIGYENRDINGEYQTGFMIAQGTIRRGTRCSTAKAFLRPVRLRKNLHTAMNAHVTRILINSVTMKATGVEFVRDGHRQQVRARKEVILSAGAINSAQILMLSGIGPREHLQEMGIPVLKDLRVGDNMQDHVGMGGLTFLVDKPVAIVQDRFQAAPMTMHYVANGRGPMTTLGGVEGYAFVNTKYANATGTYPDIQFHMAPASINSDAGIQVRKVLGITDEVYNTVYRPIANKDAWTIMPLLLRPRSRGTVRLRSSNPYQSPKIDANYFDDPHDIATLVEGAKIAMQVSEAKVFKQFGSRVHRIKLPGCKHLEFASDDYWECHIRHISMTIYHPVGTAKMGPAYDPEAVVDPRLKVYGVEGLRVIDASIMPTISSGNTNAPVIMIAEKGSDLIKNDWAAVENAFAGKDKAERYVNLYGFSNDETPFNKLLGGVSFGLMKFMGETGDTMQAGKPDMTPSDNQEFDFIVVGAGSAGAALAARLSEVADVTVLLIEAGRNENTMMDIPILVNYLQFLDTVNWKYQTESSENYCVGMTEQKCNFPRGRVMGGSSVLNYMIATRGFPEDYDKWAEMGNEGWSYNEVLKYFRKLENVHIDEYRRSKLRGTRGPLAISYPPFHTPLAEGFINAGFELGYDFIDYNADKNIGFSYIQATMRNGTRMSTNRAYLFPAKKRKNLFVSKLSHVNRVLIDPVSKIAYGVEYSKANKTIQVRAKKEVILSAGAIGSPQILMLSGIALAFVDVDKPADPDGTPKVELLFIGGSIISNPHFQKNFGISDEYWEKMYAELTSRHSWTIFPMLMKPKSRGQILLRNKNPESKPKIYANYMTHPEDVRIIVKGIRAAIEISKTESMQKFNSKLYNQPMYKCEKYKYGSDKYWECAARTFPFTIYHQSGTCKMAPENDETGVVNPRLQVKGIKNLRVGDASIMPEIIAGHTNVPTVMIAEKLADMPTAAIHHNQVNDNIVTEPSGKSYDFVVVGAGSGGSVVANRLSENGKWRVLLIEAGGAEGVLSQIPVLVSFFQLTDYNWGYKVEPQSRACLGMKNHQCPWPRGKCLGGTSTLNYMIHTRGNRVDYDIWAALGNDGWSYSEVLPYFKKSEKFKVPGVTNSSYHSSDGYLCVEHVPYHTELSTAFLKAGKKLGYKITDYNGEDQIGFSYIQVNMDQGKRCSAAKAYLRVRRPNLHILTNAQVIKVLIKNKKAYGVQYIKNGRKYVIHASKEVILSAGTIDSAKLLMLSGIGPRDHLESLGIDVIQDSKVGYNMYEHVGFLGLTFMVNQSVSLLQSRLGRPSVVLEYTLHNRGLMTIPGGAEALAFIRTKYAPDSRPDVELLFASGSLHSDGGLSLRKALSITDELYNAVFKPIENKDAWSIWPIVQNPRSVGRLTLKSKNPLDAPIIEPNFFEHPADLEIILEGVKHAIELSKTEPFAAYGSRLHDTKIPGCVGFDFGTDDYWRCAIRHLPSMMNHEIGTCKMGPATDPNAVVDPQLRVYGIESLRVVDASVMPTMPVGHVNAGIFMIGEKAADMIKQSWQGVGRVRSQAS</sequence>
<comment type="caution">
    <text evidence="5">The sequence shown here is derived from an EMBL/GenBank/DDBJ whole genome shotgun (WGS) entry which is preliminary data.</text>
</comment>
<feature type="transmembrane region" description="Helical" evidence="3">
    <location>
        <begin position="12"/>
        <end position="38"/>
    </location>
</feature>
<evidence type="ECO:0000256" key="2">
    <source>
        <dbReference type="RuleBase" id="RU003968"/>
    </source>
</evidence>
<protein>
    <recommendedName>
        <fullName evidence="4">Glucose-methanol-choline oxidoreductase N-terminal domain-containing protein</fullName>
    </recommendedName>
</protein>
<evidence type="ECO:0000313" key="5">
    <source>
        <dbReference type="EMBL" id="OXU29610.1"/>
    </source>
</evidence>
<dbReference type="InterPro" id="IPR000172">
    <property type="entry name" value="GMC_OxRdtase_N"/>
</dbReference>
<dbReference type="Proteomes" id="UP000215335">
    <property type="component" value="Unassembled WGS sequence"/>
</dbReference>
<dbReference type="PANTHER" id="PTHR11552">
    <property type="entry name" value="GLUCOSE-METHANOL-CHOLINE GMC OXIDOREDUCTASE"/>
    <property type="match status" value="1"/>
</dbReference>
<evidence type="ECO:0000256" key="1">
    <source>
        <dbReference type="ARBA" id="ARBA00010790"/>
    </source>
</evidence>
<evidence type="ECO:0000256" key="3">
    <source>
        <dbReference type="SAM" id="Phobius"/>
    </source>
</evidence>
<evidence type="ECO:0000259" key="4">
    <source>
        <dbReference type="PROSITE" id="PS00623"/>
    </source>
</evidence>
<evidence type="ECO:0000313" key="6">
    <source>
        <dbReference type="Proteomes" id="UP000215335"/>
    </source>
</evidence>
<keyword evidence="3" id="KW-1133">Transmembrane helix</keyword>
<comment type="similarity">
    <text evidence="1 2">Belongs to the GMC oxidoreductase family.</text>
</comment>
<name>A0A232FGG5_9HYME</name>
<dbReference type="GO" id="GO:0050660">
    <property type="term" value="F:flavin adenine dinucleotide binding"/>
    <property type="evidence" value="ECO:0007669"/>
    <property type="project" value="InterPro"/>
</dbReference>
<dbReference type="Pfam" id="PF00732">
    <property type="entry name" value="GMC_oxred_N"/>
    <property type="match status" value="3"/>
</dbReference>
<dbReference type="Gene3D" id="3.50.50.60">
    <property type="entry name" value="FAD/NAD(P)-binding domain"/>
    <property type="match status" value="5"/>
</dbReference>
<dbReference type="SUPFAM" id="SSF51905">
    <property type="entry name" value="FAD/NAD(P)-binding domain"/>
    <property type="match status" value="3"/>
</dbReference>
<keyword evidence="2" id="KW-0285">Flavoprotein</keyword>
<dbReference type="PROSITE" id="PS00623">
    <property type="entry name" value="GMC_OXRED_1"/>
    <property type="match status" value="1"/>
</dbReference>
<keyword evidence="3" id="KW-0472">Membrane</keyword>
<dbReference type="Gene3D" id="3.30.560.10">
    <property type="entry name" value="Glucose Oxidase, domain 3"/>
    <property type="match status" value="3"/>
</dbReference>
<reference evidence="5 6" key="1">
    <citation type="journal article" date="2017" name="Curr. Biol.">
        <title>The Evolution of Venom by Co-option of Single-Copy Genes.</title>
        <authorList>
            <person name="Martinson E.O."/>
            <person name="Mrinalini"/>
            <person name="Kelkar Y.D."/>
            <person name="Chang C.H."/>
            <person name="Werren J.H."/>
        </authorList>
    </citation>
    <scope>NUCLEOTIDE SEQUENCE [LARGE SCALE GENOMIC DNA]</scope>
    <source>
        <strain evidence="5 6">Alberta</strain>
        <tissue evidence="5">Whole body</tissue>
    </source>
</reference>
<dbReference type="GO" id="GO:0016614">
    <property type="term" value="F:oxidoreductase activity, acting on CH-OH group of donors"/>
    <property type="evidence" value="ECO:0007669"/>
    <property type="project" value="InterPro"/>
</dbReference>
<dbReference type="InterPro" id="IPR012132">
    <property type="entry name" value="GMC_OxRdtase"/>
</dbReference>